<reference evidence="2" key="2">
    <citation type="journal article" date="2023" name="Plants (Basel)">
        <title>Annotation of the Turnera subulata (Passifloraceae) Draft Genome Reveals the S-Locus Evolved after the Divergence of Turneroideae from Passifloroideae in a Stepwise Manner.</title>
        <authorList>
            <person name="Henning P.M."/>
            <person name="Roalson E.H."/>
            <person name="Mir W."/>
            <person name="McCubbin A.G."/>
            <person name="Shore J.S."/>
        </authorList>
    </citation>
    <scope>NUCLEOTIDE SEQUENCE</scope>
    <source>
        <strain evidence="2">F60SS</strain>
    </source>
</reference>
<dbReference type="AlphaFoldDB" id="A0A9Q0FH98"/>
<organism evidence="2 3">
    <name type="scientific">Turnera subulata</name>
    <dbReference type="NCBI Taxonomy" id="218843"/>
    <lineage>
        <taxon>Eukaryota</taxon>
        <taxon>Viridiplantae</taxon>
        <taxon>Streptophyta</taxon>
        <taxon>Embryophyta</taxon>
        <taxon>Tracheophyta</taxon>
        <taxon>Spermatophyta</taxon>
        <taxon>Magnoliopsida</taxon>
        <taxon>eudicotyledons</taxon>
        <taxon>Gunneridae</taxon>
        <taxon>Pentapetalae</taxon>
        <taxon>rosids</taxon>
        <taxon>fabids</taxon>
        <taxon>Malpighiales</taxon>
        <taxon>Passifloraceae</taxon>
        <taxon>Turnera</taxon>
    </lineage>
</organism>
<comment type="caution">
    <text evidence="2">The sequence shown here is derived from an EMBL/GenBank/DDBJ whole genome shotgun (WGS) entry which is preliminary data.</text>
</comment>
<feature type="region of interest" description="Disordered" evidence="1">
    <location>
        <begin position="1"/>
        <end position="20"/>
    </location>
</feature>
<keyword evidence="3" id="KW-1185">Reference proteome</keyword>
<evidence type="ECO:0000313" key="3">
    <source>
        <dbReference type="Proteomes" id="UP001141552"/>
    </source>
</evidence>
<gene>
    <name evidence="2" type="ORF">Tsubulata_044391</name>
</gene>
<accession>A0A9Q0FH98</accession>
<dbReference type="Proteomes" id="UP001141552">
    <property type="component" value="Unassembled WGS sequence"/>
</dbReference>
<protein>
    <submittedName>
        <fullName evidence="2">Uncharacterized protein</fullName>
    </submittedName>
</protein>
<dbReference type="EMBL" id="JAKUCV010005553">
    <property type="protein sequence ID" value="KAJ4830709.1"/>
    <property type="molecule type" value="Genomic_DNA"/>
</dbReference>
<reference evidence="2" key="1">
    <citation type="submission" date="2022-02" db="EMBL/GenBank/DDBJ databases">
        <authorList>
            <person name="Henning P.M."/>
            <person name="McCubbin A.G."/>
            <person name="Shore J.S."/>
        </authorList>
    </citation>
    <scope>NUCLEOTIDE SEQUENCE</scope>
    <source>
        <strain evidence="2">F60SS</strain>
        <tissue evidence="2">Leaves</tissue>
    </source>
</reference>
<name>A0A9Q0FH98_9ROSI</name>
<evidence type="ECO:0000256" key="1">
    <source>
        <dbReference type="SAM" id="MobiDB-lite"/>
    </source>
</evidence>
<proteinExistence type="predicted"/>
<evidence type="ECO:0000313" key="2">
    <source>
        <dbReference type="EMBL" id="KAJ4830709.1"/>
    </source>
</evidence>
<sequence>MVNRLKSPRRGSLSSPAARQSRSFLGRVRLALSPIRMRGRLGLDSASLGASSRVVKAREGLESAICLAISRGVVRGLVVVNGNDGPQRHDEKADGEKVDRVRKAHLVLPCPRRGRRRRSP</sequence>